<gene>
    <name evidence="2" type="ORF">KDK92_13210</name>
</gene>
<evidence type="ECO:0000313" key="2">
    <source>
        <dbReference type="EMBL" id="MCM1990685.1"/>
    </source>
</evidence>
<dbReference type="AlphaFoldDB" id="A0A9J6P4E0"/>
<keyword evidence="3" id="KW-1185">Reference proteome</keyword>
<proteinExistence type="predicted"/>
<feature type="transmembrane region" description="Helical" evidence="1">
    <location>
        <begin position="90"/>
        <end position="107"/>
    </location>
</feature>
<reference evidence="2" key="2">
    <citation type="submission" date="2021-04" db="EMBL/GenBank/DDBJ databases">
        <authorList>
            <person name="Dong X."/>
        </authorList>
    </citation>
    <scope>NUCLEOTIDE SEQUENCE</scope>
    <source>
        <strain evidence="2">ZWT</strain>
    </source>
</reference>
<comment type="caution">
    <text evidence="2">The sequence shown here is derived from an EMBL/GenBank/DDBJ whole genome shotgun (WGS) entry which is preliminary data.</text>
</comment>
<dbReference type="RefSeq" id="WP_250859777.1">
    <property type="nucleotide sequence ID" value="NZ_JAGSOJ010000002.1"/>
</dbReference>
<name>A0A9J6P4E0_9CLOT</name>
<keyword evidence="1" id="KW-0812">Transmembrane</keyword>
<feature type="transmembrane region" description="Helical" evidence="1">
    <location>
        <begin position="39"/>
        <end position="56"/>
    </location>
</feature>
<protein>
    <submittedName>
        <fullName evidence="2">Uncharacterized protein</fullName>
    </submittedName>
</protein>
<feature type="transmembrane region" description="Helical" evidence="1">
    <location>
        <begin position="12"/>
        <end position="33"/>
    </location>
</feature>
<feature type="transmembrane region" description="Helical" evidence="1">
    <location>
        <begin position="68"/>
        <end position="84"/>
    </location>
</feature>
<dbReference type="Proteomes" id="UP001056429">
    <property type="component" value="Unassembled WGS sequence"/>
</dbReference>
<organism evidence="2 3">
    <name type="scientific">Oceanirhabdus seepicola</name>
    <dbReference type="NCBI Taxonomy" id="2828781"/>
    <lineage>
        <taxon>Bacteria</taxon>
        <taxon>Bacillati</taxon>
        <taxon>Bacillota</taxon>
        <taxon>Clostridia</taxon>
        <taxon>Eubacteriales</taxon>
        <taxon>Clostridiaceae</taxon>
        <taxon>Oceanirhabdus</taxon>
    </lineage>
</organism>
<evidence type="ECO:0000313" key="3">
    <source>
        <dbReference type="Proteomes" id="UP001056429"/>
    </source>
</evidence>
<feature type="transmembrane region" description="Helical" evidence="1">
    <location>
        <begin position="114"/>
        <end position="133"/>
    </location>
</feature>
<accession>A0A9J6P4E0</accession>
<keyword evidence="1" id="KW-1133">Transmembrane helix</keyword>
<dbReference type="EMBL" id="JAGSOJ010000002">
    <property type="protein sequence ID" value="MCM1990685.1"/>
    <property type="molecule type" value="Genomic_DNA"/>
</dbReference>
<keyword evidence="1" id="KW-0472">Membrane</keyword>
<sequence>MKFNIRDEVRSLIEILMHYGIMIIIVFLLSRLGASPEGWLMNILLLMGYMWIDIYLLNKNLIDKKEIIFAKCINVIVLLVISNYCYGFHVFLTLGISIVITLLYWIITKKDNTINWLVIIVLLILGIVAHGYIELSRDRNNSLRDSLEYYANEINKISERMENEDSYYEDALNDIAYLEWFYFYKIQENVINGRGAASSNNSSITPMVILEVKNDRNPNREILRVVCNRFLMKVSILLQDKNITRREARQFFKEQDRKAYLYPSAKGEDFNGIFYKWIKEYDNSRDEDYKQIHYDQNTSLELPLLMMGELDFEKLEELEKDRGKIKLDEIISKFDQYDWMILESIFNAYKNSKGDHKQEIENGLMDVYYKGDYRELMIEMAKHDEDFKDLVELFRGNYMD</sequence>
<evidence type="ECO:0000256" key="1">
    <source>
        <dbReference type="SAM" id="Phobius"/>
    </source>
</evidence>
<reference evidence="2" key="1">
    <citation type="journal article" date="2021" name="mSystems">
        <title>Bacteria and Archaea Synergistically Convert Glycine Betaine to Biogenic Methane in the Formosa Cold Seep of the South China Sea.</title>
        <authorList>
            <person name="Li L."/>
            <person name="Zhang W."/>
            <person name="Zhang S."/>
            <person name="Song L."/>
            <person name="Sun Q."/>
            <person name="Zhang H."/>
            <person name="Xiang H."/>
            <person name="Dong X."/>
        </authorList>
    </citation>
    <scope>NUCLEOTIDE SEQUENCE</scope>
    <source>
        <strain evidence="2">ZWT</strain>
    </source>
</reference>